<dbReference type="InterPro" id="IPR050643">
    <property type="entry name" value="Periplasmic_pilus_chap"/>
</dbReference>
<dbReference type="InterPro" id="IPR013783">
    <property type="entry name" value="Ig-like_fold"/>
</dbReference>
<evidence type="ECO:0000313" key="3">
    <source>
        <dbReference type="Proteomes" id="UP000811282"/>
    </source>
</evidence>
<dbReference type="PANTHER" id="PTHR30251:SF2">
    <property type="entry name" value="FIMBRIAL CHAPERONE YADV-RELATED"/>
    <property type="match status" value="1"/>
</dbReference>
<dbReference type="PANTHER" id="PTHR30251">
    <property type="entry name" value="PILUS ASSEMBLY CHAPERONE"/>
    <property type="match status" value="1"/>
</dbReference>
<organism evidence="2 3">
    <name type="scientific">Candidatus Sodalis endolongispinus</name>
    <dbReference type="NCBI Taxonomy" id="2812662"/>
    <lineage>
        <taxon>Bacteria</taxon>
        <taxon>Pseudomonadati</taxon>
        <taxon>Pseudomonadota</taxon>
        <taxon>Gammaproteobacteria</taxon>
        <taxon>Enterobacterales</taxon>
        <taxon>Bruguierivoracaceae</taxon>
        <taxon>Sodalis</taxon>
    </lineage>
</organism>
<dbReference type="RefSeq" id="WP_215668580.1">
    <property type="nucleotide sequence ID" value="NZ_JAFJYC010000001.1"/>
</dbReference>
<feature type="domain" description="Pili assembly chaperone N-terminal" evidence="1">
    <location>
        <begin position="29"/>
        <end position="145"/>
    </location>
</feature>
<evidence type="ECO:0000313" key="2">
    <source>
        <dbReference type="EMBL" id="MBT9431458.1"/>
    </source>
</evidence>
<dbReference type="InterPro" id="IPR001829">
    <property type="entry name" value="Pili_assmbl_chaperone_bac"/>
</dbReference>
<sequence>MSILFRRLGGVILPVMLLAAPLYSARAALILDGTRLIFPASEQSASIVVENPTDDDFLMQSWLENSSGQAQEKLLVEPQVAQIKAHHKVTLRVNIVDPQIRQGNSEKLFWLKVKEIPKVYANEASSDLLLAMQTRIKVFFRPQGISAERGDA</sequence>
<dbReference type="InterPro" id="IPR016147">
    <property type="entry name" value="Pili_assmbl_chaperone_N"/>
</dbReference>
<dbReference type="EMBL" id="JAFJYC010000001">
    <property type="protein sequence ID" value="MBT9431458.1"/>
    <property type="molecule type" value="Genomic_DNA"/>
</dbReference>
<reference evidence="2 3" key="1">
    <citation type="journal article" date="2021" name="Genome Biol. Evol.">
        <title>The evolution of interdependence in a four-way mealybug symbiosis.</title>
        <authorList>
            <person name="Garber A.I."/>
            <person name="Kupper M."/>
            <person name="Laetsch D.R."/>
            <person name="Weldon S.R."/>
            <person name="Ladinsky M.S."/>
            <person name="Bjorkman P.J."/>
            <person name="McCutcheon J.P."/>
        </authorList>
    </citation>
    <scope>NUCLEOTIDE SEQUENCE [LARGE SCALE GENOMIC DNA]</scope>
    <source>
        <strain evidence="2">SOD</strain>
    </source>
</reference>
<dbReference type="Gene3D" id="2.60.40.10">
    <property type="entry name" value="Immunoglobulins"/>
    <property type="match status" value="1"/>
</dbReference>
<dbReference type="Proteomes" id="UP000811282">
    <property type="component" value="Unassembled WGS sequence"/>
</dbReference>
<keyword evidence="3" id="KW-1185">Reference proteome</keyword>
<name>A0ABS5Y901_9GAMM</name>
<proteinExistence type="predicted"/>
<dbReference type="InterPro" id="IPR008962">
    <property type="entry name" value="PapD-like_sf"/>
</dbReference>
<evidence type="ECO:0000259" key="1">
    <source>
        <dbReference type="Pfam" id="PF00345"/>
    </source>
</evidence>
<dbReference type="SUPFAM" id="SSF49354">
    <property type="entry name" value="PapD-like"/>
    <property type="match status" value="1"/>
</dbReference>
<dbReference type="Pfam" id="PF00345">
    <property type="entry name" value="PapD_N"/>
    <property type="match status" value="1"/>
</dbReference>
<accession>A0ABS5Y901</accession>
<gene>
    <name evidence="2" type="ORF">JZM24_03510</name>
</gene>
<protein>
    <submittedName>
        <fullName evidence="2">Molecular chaperone</fullName>
    </submittedName>
</protein>
<dbReference type="PRINTS" id="PR00969">
    <property type="entry name" value="CHAPERONPILI"/>
</dbReference>
<comment type="caution">
    <text evidence="2">The sequence shown here is derived from an EMBL/GenBank/DDBJ whole genome shotgun (WGS) entry which is preliminary data.</text>
</comment>